<feature type="domain" description="RDRP core" evidence="9">
    <location>
        <begin position="513"/>
        <end position="1081"/>
    </location>
</feature>
<dbReference type="PANTHER" id="PTHR23079:SF55">
    <property type="entry name" value="RNA-DIRECTED RNA POLYMERASE"/>
    <property type="match status" value="1"/>
</dbReference>
<evidence type="ECO:0000259" key="10">
    <source>
        <dbReference type="Pfam" id="PF26253"/>
    </source>
</evidence>
<keyword evidence="3 8" id="KW-0808">Transferase</keyword>
<accession>A0A9K3KJ62</accession>
<keyword evidence="2 8" id="KW-0696">RNA-directed RNA polymerase</keyword>
<evidence type="ECO:0000256" key="8">
    <source>
        <dbReference type="RuleBase" id="RU363098"/>
    </source>
</evidence>
<evidence type="ECO:0000256" key="1">
    <source>
        <dbReference type="ARBA" id="ARBA00005762"/>
    </source>
</evidence>
<evidence type="ECO:0000256" key="3">
    <source>
        <dbReference type="ARBA" id="ARBA00022679"/>
    </source>
</evidence>
<evidence type="ECO:0000313" key="12">
    <source>
        <dbReference type="Proteomes" id="UP000693970"/>
    </source>
</evidence>
<dbReference type="Pfam" id="PF05183">
    <property type="entry name" value="RdRP"/>
    <property type="match status" value="1"/>
</dbReference>
<keyword evidence="6" id="KW-0943">RNA-mediated gene silencing</keyword>
<dbReference type="GO" id="GO:0003723">
    <property type="term" value="F:RNA binding"/>
    <property type="evidence" value="ECO:0007669"/>
    <property type="project" value="UniProtKB-KW"/>
</dbReference>
<gene>
    <name evidence="11" type="ORF">IV203_021781</name>
</gene>
<reference evidence="11" key="2">
    <citation type="submission" date="2021-04" db="EMBL/GenBank/DDBJ databases">
        <authorList>
            <person name="Podell S."/>
        </authorList>
    </citation>
    <scope>NUCLEOTIDE SEQUENCE</scope>
    <source>
        <strain evidence="11">Hildebrandi</strain>
    </source>
</reference>
<name>A0A9K3KJ62_9STRA</name>
<sequence>MAKRRRRYRKSSAASRFVEYSSQKNVEAALNEHQHKEEQTKYQEMIRTLEADILSRTVFVTNVLDLNQSQNLVKLKLFLEQTYGLVEKCERSFYRGTKMMFNRRYYPPARVRFGSKTVAERVFQGTPLASAKPVTVSCSEVGSNGILRIQPSSRYSGITDDVLGGDEIQLDVLNISMGHWCPNYHDTYLQVSDTYTPKKDTEDVFWEELHIQHGHDTELCMTINLKRRNIEISTKESATGALDNLLETVMLQHTDLATIKQQSISFRFKELRSHMEVYRDRNFLVFSLKWPPKLYHSTRILENQLRNREVTFLNATSVDFGRCRSFMVELTESNMKKLTYHDAVNKLCKFGVFAKNFEVQSSTITARSIANMVPQLRSRLDHDISLMQSSCHPEIGLLAQALVDNAKCDWYSLLEDCVERKLPGGGKRRFNLPQIIQSEFSSSPTIASIAIQTLEKFLAMQEGCTSFPCKFFLLLAEDQESGNDLNVGLPIPEHCVRVPRMLLSPCQKRIIEVGTEMSNRVIRKFTKEFHLKPCSFLRLQVGDETGKPLFDDLSPSVHAHITSAVLNGIEVNGRKYRFLAYSSSQLKESSLWMVDSTKCSYDLRSALGDFSSCGTVSKWAARVGQCLSTTVDSTIASAMIIPAIVPDVLSRLRMEHSDGTGIISRDLFNRACKQVPFAPADPNDVSIVQIRLGGAKGTLSAWSEEEHIVQEQVRVQRDCIFLRESMTKFKSPFDGLEVCAVGTTVPYYLNRFVILLLKEHGVPDQVFVSMQSEMIDELDAMLSDRETAMKLLPSLSGPDATLVASLQHMLNGGLSPATEPFLFSALHAIRQHHLFTLRKKARIFVEKGAVLMGGLDESGQLKEGEVFVQFSRSDVSNPGKLVHSIASGKVMVTKHPAMHMGDVRMLRAVNIPGLHDHKNVILFSQHGDRPEADKMSGSDLDGDQFAVTWDERLFLVQGNREPMDFTAPSSTSALKLMPEEANEQDAALVRHFLDHMINDNLGRIATLWLDYASRFGAACENCVQLAKLHSIAVDFPKSGIPAVVPKELHLPAGFQKAHWREVKNKDTVHCESIIGQLYDQVLGRTKNSEAFESHAAIAEREIDSYGRILSYFRSVDKGKASMLFNNNLPEMLGFSVLTSAEKEQFIEEADELMKLYNEEVRTMMNKYRLHSEGELFTGCIRKYHKLNKKKQHSIAEEVRRTCRELKQKHRHWFFETVLLFVGPPPQLHKLDTGDPSQTENNEDEVVGRIEEVAICLNTTASNGLSAWEIAARRSAFLLAGASYVSVYSPARVDGMERWNRTSALFSFPWLVADVIHAGINDSLNISLKSDI</sequence>
<dbReference type="InterPro" id="IPR057596">
    <property type="entry name" value="RDRP_core"/>
</dbReference>
<evidence type="ECO:0000259" key="9">
    <source>
        <dbReference type="Pfam" id="PF05183"/>
    </source>
</evidence>
<keyword evidence="4 8" id="KW-0548">Nucleotidyltransferase</keyword>
<evidence type="ECO:0000256" key="7">
    <source>
        <dbReference type="ARBA" id="ARBA00048744"/>
    </source>
</evidence>
<evidence type="ECO:0000313" key="11">
    <source>
        <dbReference type="EMBL" id="KAG7343773.1"/>
    </source>
</evidence>
<dbReference type="Pfam" id="PF26253">
    <property type="entry name" value="RdRP_head"/>
    <property type="match status" value="1"/>
</dbReference>
<reference evidence="11" key="1">
    <citation type="journal article" date="2021" name="Sci. Rep.">
        <title>Diploid genomic architecture of Nitzschia inconspicua, an elite biomass production diatom.</title>
        <authorList>
            <person name="Oliver A."/>
            <person name="Podell S."/>
            <person name="Pinowska A."/>
            <person name="Traller J.C."/>
            <person name="Smith S.R."/>
            <person name="McClure R."/>
            <person name="Beliaev A."/>
            <person name="Bohutskyi P."/>
            <person name="Hill E.A."/>
            <person name="Rabines A."/>
            <person name="Zheng H."/>
            <person name="Allen L.Z."/>
            <person name="Kuo A."/>
            <person name="Grigoriev I.V."/>
            <person name="Allen A.E."/>
            <person name="Hazlebeck D."/>
            <person name="Allen E.E."/>
        </authorList>
    </citation>
    <scope>NUCLEOTIDE SEQUENCE</scope>
    <source>
        <strain evidence="11">Hildebrandi</strain>
    </source>
</reference>
<protein>
    <recommendedName>
        <fullName evidence="8">RNA-dependent RNA polymerase</fullName>
        <ecNumber evidence="8">2.7.7.48</ecNumber>
    </recommendedName>
</protein>
<dbReference type="Proteomes" id="UP000693970">
    <property type="component" value="Unassembled WGS sequence"/>
</dbReference>
<dbReference type="InterPro" id="IPR058752">
    <property type="entry name" value="RDRP_C_head"/>
</dbReference>
<comment type="catalytic activity">
    <reaction evidence="7 8">
        <text>RNA(n) + a ribonucleoside 5'-triphosphate = RNA(n+1) + diphosphate</text>
        <dbReference type="Rhea" id="RHEA:21248"/>
        <dbReference type="Rhea" id="RHEA-COMP:14527"/>
        <dbReference type="Rhea" id="RHEA-COMP:17342"/>
        <dbReference type="ChEBI" id="CHEBI:33019"/>
        <dbReference type="ChEBI" id="CHEBI:61557"/>
        <dbReference type="ChEBI" id="CHEBI:140395"/>
        <dbReference type="EC" id="2.7.7.48"/>
    </reaction>
</comment>
<dbReference type="EMBL" id="JAGRRH010000023">
    <property type="protein sequence ID" value="KAG7343773.1"/>
    <property type="molecule type" value="Genomic_DNA"/>
</dbReference>
<evidence type="ECO:0000256" key="2">
    <source>
        <dbReference type="ARBA" id="ARBA00022484"/>
    </source>
</evidence>
<keyword evidence="12" id="KW-1185">Reference proteome</keyword>
<evidence type="ECO:0000256" key="4">
    <source>
        <dbReference type="ARBA" id="ARBA00022695"/>
    </source>
</evidence>
<dbReference type="PANTHER" id="PTHR23079">
    <property type="entry name" value="RNA-DEPENDENT RNA POLYMERASE"/>
    <property type="match status" value="1"/>
</dbReference>
<comment type="caution">
    <text evidence="11">The sequence shown here is derived from an EMBL/GenBank/DDBJ whole genome shotgun (WGS) entry which is preliminary data.</text>
</comment>
<dbReference type="GO" id="GO:0003968">
    <property type="term" value="F:RNA-directed RNA polymerase activity"/>
    <property type="evidence" value="ECO:0007669"/>
    <property type="project" value="UniProtKB-KW"/>
</dbReference>
<keyword evidence="5 8" id="KW-0694">RNA-binding</keyword>
<proteinExistence type="inferred from homology"/>
<dbReference type="InterPro" id="IPR007855">
    <property type="entry name" value="RDRP"/>
</dbReference>
<evidence type="ECO:0000256" key="6">
    <source>
        <dbReference type="ARBA" id="ARBA00023158"/>
    </source>
</evidence>
<dbReference type="GO" id="GO:0030422">
    <property type="term" value="P:siRNA processing"/>
    <property type="evidence" value="ECO:0007669"/>
    <property type="project" value="TreeGrafter"/>
</dbReference>
<evidence type="ECO:0000256" key="5">
    <source>
        <dbReference type="ARBA" id="ARBA00022884"/>
    </source>
</evidence>
<comment type="similarity">
    <text evidence="1 8">Belongs to the RdRP family.</text>
</comment>
<dbReference type="GO" id="GO:0031380">
    <property type="term" value="C:nuclear RNA-directed RNA polymerase complex"/>
    <property type="evidence" value="ECO:0007669"/>
    <property type="project" value="TreeGrafter"/>
</dbReference>
<organism evidence="11 12">
    <name type="scientific">Nitzschia inconspicua</name>
    <dbReference type="NCBI Taxonomy" id="303405"/>
    <lineage>
        <taxon>Eukaryota</taxon>
        <taxon>Sar</taxon>
        <taxon>Stramenopiles</taxon>
        <taxon>Ochrophyta</taxon>
        <taxon>Bacillariophyta</taxon>
        <taxon>Bacillariophyceae</taxon>
        <taxon>Bacillariophycidae</taxon>
        <taxon>Bacillariales</taxon>
        <taxon>Bacillariaceae</taxon>
        <taxon>Nitzschia</taxon>
    </lineage>
</organism>
<dbReference type="EC" id="2.7.7.48" evidence="8"/>
<feature type="domain" description="RDRP C-terminal head" evidence="10">
    <location>
        <begin position="1138"/>
        <end position="1314"/>
    </location>
</feature>
<dbReference type="OrthoDB" id="97541at2759"/>